<dbReference type="AlphaFoldDB" id="A0AAE9A3D5"/>
<evidence type="ECO:0000313" key="2">
    <source>
        <dbReference type="EMBL" id="ULT92217.1"/>
    </source>
</evidence>
<feature type="transmembrane region" description="Helical" evidence="1">
    <location>
        <begin position="20"/>
        <end position="43"/>
    </location>
</feature>
<protein>
    <submittedName>
        <fullName evidence="2">Uncharacterized protein</fullName>
    </submittedName>
</protein>
<keyword evidence="1" id="KW-1133">Transmembrane helix</keyword>
<dbReference type="Proteomes" id="UP000827892">
    <property type="component" value="Chromosome V"/>
</dbReference>
<organism evidence="2 3">
    <name type="scientific">Caenorhabditis briggsae</name>
    <dbReference type="NCBI Taxonomy" id="6238"/>
    <lineage>
        <taxon>Eukaryota</taxon>
        <taxon>Metazoa</taxon>
        <taxon>Ecdysozoa</taxon>
        <taxon>Nematoda</taxon>
        <taxon>Chromadorea</taxon>
        <taxon>Rhabditida</taxon>
        <taxon>Rhabditina</taxon>
        <taxon>Rhabditomorpha</taxon>
        <taxon>Rhabditoidea</taxon>
        <taxon>Rhabditidae</taxon>
        <taxon>Peloderinae</taxon>
        <taxon>Caenorhabditis</taxon>
    </lineage>
</organism>
<dbReference type="InterPro" id="IPR018817">
    <property type="entry name" value="7TM_GPCR_serpentine_rcpt_Srz"/>
</dbReference>
<feature type="transmembrane region" description="Helical" evidence="1">
    <location>
        <begin position="74"/>
        <end position="95"/>
    </location>
</feature>
<accession>A0AAE9A3D5</accession>
<dbReference type="EMBL" id="CP090895">
    <property type="protein sequence ID" value="ULT92217.1"/>
    <property type="molecule type" value="Genomic_DNA"/>
</dbReference>
<evidence type="ECO:0000256" key="1">
    <source>
        <dbReference type="SAM" id="Phobius"/>
    </source>
</evidence>
<proteinExistence type="predicted"/>
<feature type="transmembrane region" description="Helical" evidence="1">
    <location>
        <begin position="110"/>
        <end position="131"/>
    </location>
</feature>
<keyword evidence="1" id="KW-0472">Membrane</keyword>
<dbReference type="Pfam" id="PF10325">
    <property type="entry name" value="7TM_GPCR_Srz"/>
    <property type="match status" value="1"/>
</dbReference>
<name>A0AAE9A3D5_CAEBR</name>
<sequence>MLNIVFPTIPEVLELIYQLIRLIVLAIAMLSLFFPIIVTPIYISVFRSNRQRDQATPVYPITHYFYKMTYHTSLNCIVISSALLYIPILISIFRLRHLPSIEKHKPHKYILYQTIILVFYKIVEAVTVSILKTDNNLLVSSVTDIFVTQFCELNEDTRCLAHALNQVAIAYIQSTNV</sequence>
<dbReference type="PANTHER" id="PTHR31720">
    <property type="entry name" value="SERPENTINE RECEPTOR, CLASS Z-RELATED"/>
    <property type="match status" value="1"/>
</dbReference>
<reference evidence="2 3" key="1">
    <citation type="submission" date="2022-02" db="EMBL/GenBank/DDBJ databases">
        <title>Chromosome-level reference genomes for two strains of Caenorhabditis briggsae: an improved platform for comparative genomics.</title>
        <authorList>
            <person name="Stevens L."/>
            <person name="Andersen E.C."/>
        </authorList>
    </citation>
    <scope>NUCLEOTIDE SEQUENCE [LARGE SCALE GENOMIC DNA]</scope>
    <source>
        <strain evidence="2">QX1410_ONT</strain>
        <tissue evidence="2">Whole-organism</tissue>
    </source>
</reference>
<gene>
    <name evidence="2" type="ORF">L3Y34_009752</name>
</gene>
<keyword evidence="1" id="KW-0812">Transmembrane</keyword>
<evidence type="ECO:0000313" key="3">
    <source>
        <dbReference type="Proteomes" id="UP000827892"/>
    </source>
</evidence>
<dbReference type="PANTHER" id="PTHR31720:SF12">
    <property type="entry name" value="SERPENTINE RECEPTOR, CLASS T-RELATED"/>
    <property type="match status" value="1"/>
</dbReference>